<keyword evidence="9 11" id="KW-0472">Membrane</keyword>
<dbReference type="InterPro" id="IPR050083">
    <property type="entry name" value="HtpX_protease"/>
</dbReference>
<evidence type="ECO:0000256" key="2">
    <source>
        <dbReference type="ARBA" id="ARBA00022670"/>
    </source>
</evidence>
<keyword evidence="4" id="KW-0479">Metal-binding</keyword>
<dbReference type="Pfam" id="PF01435">
    <property type="entry name" value="Peptidase_M48"/>
    <property type="match status" value="2"/>
</dbReference>
<dbReference type="PANTHER" id="PTHR43221:SF2">
    <property type="entry name" value="PROTEASE HTPX HOMOLOG"/>
    <property type="match status" value="1"/>
</dbReference>
<gene>
    <name evidence="13" type="ORF">CVV65_14250</name>
</gene>
<dbReference type="RefSeq" id="WP_100668693.1">
    <property type="nucleotide sequence ID" value="NZ_CP024955.1"/>
</dbReference>
<protein>
    <submittedName>
        <fullName evidence="13">Peptidase M48</fullName>
    </submittedName>
</protein>
<evidence type="ECO:0000256" key="3">
    <source>
        <dbReference type="ARBA" id="ARBA00022692"/>
    </source>
</evidence>
<feature type="transmembrane region" description="Helical" evidence="11">
    <location>
        <begin position="18"/>
        <end position="35"/>
    </location>
</feature>
<dbReference type="GO" id="GO:0046872">
    <property type="term" value="F:metal ion binding"/>
    <property type="evidence" value="ECO:0007669"/>
    <property type="project" value="UniProtKB-KW"/>
</dbReference>
<evidence type="ECO:0000256" key="4">
    <source>
        <dbReference type="ARBA" id="ARBA00022723"/>
    </source>
</evidence>
<evidence type="ECO:0000256" key="11">
    <source>
        <dbReference type="SAM" id="Phobius"/>
    </source>
</evidence>
<dbReference type="AlphaFoldDB" id="A0A2K8NBD9"/>
<evidence type="ECO:0000256" key="9">
    <source>
        <dbReference type="ARBA" id="ARBA00023136"/>
    </source>
</evidence>
<feature type="domain" description="Peptidase M48" evidence="12">
    <location>
        <begin position="159"/>
        <end position="248"/>
    </location>
</feature>
<dbReference type="GO" id="GO:0004222">
    <property type="term" value="F:metalloendopeptidase activity"/>
    <property type="evidence" value="ECO:0007669"/>
    <property type="project" value="InterPro"/>
</dbReference>
<name>A0A2K8NBD9_9BACL</name>
<dbReference type="Gene3D" id="3.30.2010.10">
    <property type="entry name" value="Metalloproteases ('zincins'), catalytic domain"/>
    <property type="match status" value="1"/>
</dbReference>
<comment type="cofactor">
    <cofactor evidence="10">
        <name>Zn(2+)</name>
        <dbReference type="ChEBI" id="CHEBI:29105"/>
    </cofactor>
    <text evidence="10">Binds 1 zinc ion per subunit.</text>
</comment>
<dbReference type="CDD" id="cd07325">
    <property type="entry name" value="M48_Ste24p_like"/>
    <property type="match status" value="1"/>
</dbReference>
<dbReference type="EMBL" id="CP024955">
    <property type="protein sequence ID" value="ATY85940.1"/>
    <property type="molecule type" value="Genomic_DNA"/>
</dbReference>
<keyword evidence="8 10" id="KW-0482">Metalloprotease</keyword>
<evidence type="ECO:0000313" key="14">
    <source>
        <dbReference type="Proteomes" id="UP000231932"/>
    </source>
</evidence>
<dbReference type="GO" id="GO:0006508">
    <property type="term" value="P:proteolysis"/>
    <property type="evidence" value="ECO:0007669"/>
    <property type="project" value="UniProtKB-KW"/>
</dbReference>
<keyword evidence="2 10" id="KW-0645">Protease</keyword>
<dbReference type="PANTHER" id="PTHR43221">
    <property type="entry name" value="PROTEASE HTPX"/>
    <property type="match status" value="1"/>
</dbReference>
<reference evidence="14" key="1">
    <citation type="submission" date="2017-11" db="EMBL/GenBank/DDBJ databases">
        <title>Complete Genome Sequence of Kyrpidia sp. Strain EA-1, a thermophilic, hydrogen-oxidizing Bacterium, isolated from the Azores.</title>
        <authorList>
            <person name="Reiner J.E."/>
            <person name="Lapp C.J."/>
            <person name="Bunk B."/>
            <person name="Gescher J."/>
        </authorList>
    </citation>
    <scope>NUCLEOTIDE SEQUENCE [LARGE SCALE GENOMIC DNA]</scope>
    <source>
        <strain evidence="14">EA-1</strain>
    </source>
</reference>
<feature type="domain" description="Peptidase M48" evidence="12">
    <location>
        <begin position="71"/>
        <end position="156"/>
    </location>
</feature>
<keyword evidence="3 11" id="KW-0812">Transmembrane</keyword>
<comment type="similarity">
    <text evidence="10">Belongs to the peptidase M48 family.</text>
</comment>
<evidence type="ECO:0000256" key="5">
    <source>
        <dbReference type="ARBA" id="ARBA00022801"/>
    </source>
</evidence>
<dbReference type="KEGG" id="kyr:CVV65_14250"/>
<dbReference type="Proteomes" id="UP000231932">
    <property type="component" value="Chromosome"/>
</dbReference>
<sequence>MSFQDMERSLVHPKEKRYYVLSVIFSIIVYLALIISLVGIVYLIIGLLLAFALNLMTLGFVRLNGVRLSERQFPEVYERVRKLCDRMDISKVPDVYVTQAGGALNAFAARFFGKNMVTVYSDIFEVIRTGEHELLDFVLAHELAHIRRKHVSHNILILPARLIPFLGNAYSRACEFTCDRIATYVTASPAAAERGLTMLAVGRDLYADIDVDEYLHDSEQNRGFILRMTEKMSTHPPLPKRIAEVRRIAASWWPKSTAPNI</sequence>
<accession>A0A2K8NBD9</accession>
<evidence type="ECO:0000259" key="12">
    <source>
        <dbReference type="Pfam" id="PF01435"/>
    </source>
</evidence>
<proteinExistence type="inferred from homology"/>
<evidence type="ECO:0000256" key="10">
    <source>
        <dbReference type="RuleBase" id="RU003983"/>
    </source>
</evidence>
<evidence type="ECO:0000256" key="1">
    <source>
        <dbReference type="ARBA" id="ARBA00022475"/>
    </source>
</evidence>
<keyword evidence="7 11" id="KW-1133">Transmembrane helix</keyword>
<dbReference type="OrthoDB" id="9810445at2"/>
<keyword evidence="5 10" id="KW-0378">Hydrolase</keyword>
<evidence type="ECO:0000256" key="7">
    <source>
        <dbReference type="ARBA" id="ARBA00022989"/>
    </source>
</evidence>
<keyword evidence="14" id="KW-1185">Reference proteome</keyword>
<evidence type="ECO:0000256" key="8">
    <source>
        <dbReference type="ARBA" id="ARBA00023049"/>
    </source>
</evidence>
<organism evidence="13 14">
    <name type="scientific">Kyrpidia spormannii</name>
    <dbReference type="NCBI Taxonomy" id="2055160"/>
    <lineage>
        <taxon>Bacteria</taxon>
        <taxon>Bacillati</taxon>
        <taxon>Bacillota</taxon>
        <taxon>Bacilli</taxon>
        <taxon>Bacillales</taxon>
        <taxon>Alicyclobacillaceae</taxon>
        <taxon>Kyrpidia</taxon>
    </lineage>
</organism>
<evidence type="ECO:0000313" key="13">
    <source>
        <dbReference type="EMBL" id="ATY85940.1"/>
    </source>
</evidence>
<keyword evidence="1" id="KW-1003">Cell membrane</keyword>
<dbReference type="InterPro" id="IPR001915">
    <property type="entry name" value="Peptidase_M48"/>
</dbReference>
<evidence type="ECO:0000256" key="6">
    <source>
        <dbReference type="ARBA" id="ARBA00022833"/>
    </source>
</evidence>
<keyword evidence="6 10" id="KW-0862">Zinc</keyword>